<keyword evidence="2" id="KW-1185">Reference proteome</keyword>
<name>A0ACD3BD23_9AGAR</name>
<proteinExistence type="predicted"/>
<organism evidence="1 2">
    <name type="scientific">Pluteus cervinus</name>
    <dbReference type="NCBI Taxonomy" id="181527"/>
    <lineage>
        <taxon>Eukaryota</taxon>
        <taxon>Fungi</taxon>
        <taxon>Dikarya</taxon>
        <taxon>Basidiomycota</taxon>
        <taxon>Agaricomycotina</taxon>
        <taxon>Agaricomycetes</taxon>
        <taxon>Agaricomycetidae</taxon>
        <taxon>Agaricales</taxon>
        <taxon>Pluteineae</taxon>
        <taxon>Pluteaceae</taxon>
        <taxon>Pluteus</taxon>
    </lineage>
</organism>
<evidence type="ECO:0000313" key="2">
    <source>
        <dbReference type="Proteomes" id="UP000308600"/>
    </source>
</evidence>
<sequence>MSYLRLFRARLVLGTPPLVRSVHNAPPTPAKKSPHGQWYSDVVPSMIPIFLLGSAVYLVRKPPFLVYTPLIFGNHRVYNSHNSNYLMKSTCRRHRNASAN</sequence>
<reference evidence="1 2" key="1">
    <citation type="journal article" date="2019" name="Nat. Ecol. Evol.">
        <title>Megaphylogeny resolves global patterns of mushroom evolution.</title>
        <authorList>
            <person name="Varga T."/>
            <person name="Krizsan K."/>
            <person name="Foldi C."/>
            <person name="Dima B."/>
            <person name="Sanchez-Garcia M."/>
            <person name="Sanchez-Ramirez S."/>
            <person name="Szollosi G.J."/>
            <person name="Szarkandi J.G."/>
            <person name="Papp V."/>
            <person name="Albert L."/>
            <person name="Andreopoulos W."/>
            <person name="Angelini C."/>
            <person name="Antonin V."/>
            <person name="Barry K.W."/>
            <person name="Bougher N.L."/>
            <person name="Buchanan P."/>
            <person name="Buyck B."/>
            <person name="Bense V."/>
            <person name="Catcheside P."/>
            <person name="Chovatia M."/>
            <person name="Cooper J."/>
            <person name="Damon W."/>
            <person name="Desjardin D."/>
            <person name="Finy P."/>
            <person name="Geml J."/>
            <person name="Haridas S."/>
            <person name="Hughes K."/>
            <person name="Justo A."/>
            <person name="Karasinski D."/>
            <person name="Kautmanova I."/>
            <person name="Kiss B."/>
            <person name="Kocsube S."/>
            <person name="Kotiranta H."/>
            <person name="LaButti K.M."/>
            <person name="Lechner B.E."/>
            <person name="Liimatainen K."/>
            <person name="Lipzen A."/>
            <person name="Lukacs Z."/>
            <person name="Mihaltcheva S."/>
            <person name="Morgado L.N."/>
            <person name="Niskanen T."/>
            <person name="Noordeloos M.E."/>
            <person name="Ohm R.A."/>
            <person name="Ortiz-Santana B."/>
            <person name="Ovrebo C."/>
            <person name="Racz N."/>
            <person name="Riley R."/>
            <person name="Savchenko A."/>
            <person name="Shiryaev A."/>
            <person name="Soop K."/>
            <person name="Spirin V."/>
            <person name="Szebenyi C."/>
            <person name="Tomsovsky M."/>
            <person name="Tulloss R.E."/>
            <person name="Uehling J."/>
            <person name="Grigoriev I.V."/>
            <person name="Vagvolgyi C."/>
            <person name="Papp T."/>
            <person name="Martin F.M."/>
            <person name="Miettinen O."/>
            <person name="Hibbett D.S."/>
            <person name="Nagy L.G."/>
        </authorList>
    </citation>
    <scope>NUCLEOTIDE SEQUENCE [LARGE SCALE GENOMIC DNA]</scope>
    <source>
        <strain evidence="1 2">NL-1719</strain>
    </source>
</reference>
<dbReference type="Proteomes" id="UP000308600">
    <property type="component" value="Unassembled WGS sequence"/>
</dbReference>
<accession>A0ACD3BD23</accession>
<protein>
    <submittedName>
        <fullName evidence="1">Uncharacterized protein</fullName>
    </submittedName>
</protein>
<evidence type="ECO:0000313" key="1">
    <source>
        <dbReference type="EMBL" id="TFK76075.1"/>
    </source>
</evidence>
<gene>
    <name evidence="1" type="ORF">BDN72DRAFT_831519</name>
</gene>
<dbReference type="EMBL" id="ML208261">
    <property type="protein sequence ID" value="TFK76075.1"/>
    <property type="molecule type" value="Genomic_DNA"/>
</dbReference>